<name>A0AAW1R9U6_9CHLO</name>
<sequence length="415" mass="43914">MSLVDTVCIGQFASTAELAALGPNTLIFNFFTYVMTALCIATVTVVAEKLRQDNIKQAGRALSGSLFVAAAIGCLVTAVLQLFGRPIMLATGCAPAILQPALTYLRIRAWAAPAVLLLMVAQSGLLAQKDSFTPLLGVLVQCGLNVAGDIALITYYGQGVAGAAWATALSQYVGAAGLLWALQRTGKVHPDMRWPAWQDLRGLAATMGPATVIYLCKNTCYLMLQGAATALTPLLVAAHQPVWVVWNLFAFCHTPLEQAALAFLPAAADRREAIETTKVLLAVGVSVGVATALGASGIPTLRPQLFSTDAALWPVMRSVAPQGFLAMLLTGIDVAANGILMANKDLHYIARAMAINLAVLAAYLALASKWSGWSLGGVWWGLVLFFGMRALQSTARLALTVFNDKHRAYGNLRTA</sequence>
<keyword evidence="3 6" id="KW-0812">Transmembrane</keyword>
<accession>A0AAW1R9U6</accession>
<feature type="transmembrane region" description="Helical" evidence="6">
    <location>
        <begin position="107"/>
        <end position="127"/>
    </location>
</feature>
<evidence type="ECO:0000256" key="4">
    <source>
        <dbReference type="ARBA" id="ARBA00022989"/>
    </source>
</evidence>
<evidence type="ECO:0000313" key="7">
    <source>
        <dbReference type="EMBL" id="KAK9830568.1"/>
    </source>
</evidence>
<proteinExistence type="inferred from homology"/>
<dbReference type="GO" id="GO:0015297">
    <property type="term" value="F:antiporter activity"/>
    <property type="evidence" value="ECO:0007669"/>
    <property type="project" value="InterPro"/>
</dbReference>
<evidence type="ECO:0000256" key="3">
    <source>
        <dbReference type="ARBA" id="ARBA00022692"/>
    </source>
</evidence>
<dbReference type="AlphaFoldDB" id="A0AAW1R9U6"/>
<dbReference type="GO" id="GO:0016020">
    <property type="term" value="C:membrane"/>
    <property type="evidence" value="ECO:0007669"/>
    <property type="project" value="UniProtKB-SubCell"/>
</dbReference>
<dbReference type="InterPro" id="IPR002528">
    <property type="entry name" value="MATE_fam"/>
</dbReference>
<organism evidence="7 8">
    <name type="scientific">[Myrmecia] bisecta</name>
    <dbReference type="NCBI Taxonomy" id="41462"/>
    <lineage>
        <taxon>Eukaryota</taxon>
        <taxon>Viridiplantae</taxon>
        <taxon>Chlorophyta</taxon>
        <taxon>core chlorophytes</taxon>
        <taxon>Trebouxiophyceae</taxon>
        <taxon>Trebouxiales</taxon>
        <taxon>Trebouxiaceae</taxon>
        <taxon>Myrmecia</taxon>
    </lineage>
</organism>
<feature type="transmembrane region" description="Helical" evidence="6">
    <location>
        <begin position="66"/>
        <end position="87"/>
    </location>
</feature>
<evidence type="ECO:0000256" key="2">
    <source>
        <dbReference type="ARBA" id="ARBA00010199"/>
    </source>
</evidence>
<reference evidence="7 8" key="1">
    <citation type="journal article" date="2024" name="Nat. Commun.">
        <title>Phylogenomics reveals the evolutionary origins of lichenization in chlorophyte algae.</title>
        <authorList>
            <person name="Puginier C."/>
            <person name="Libourel C."/>
            <person name="Otte J."/>
            <person name="Skaloud P."/>
            <person name="Haon M."/>
            <person name="Grisel S."/>
            <person name="Petersen M."/>
            <person name="Berrin J.G."/>
            <person name="Delaux P.M."/>
            <person name="Dal Grande F."/>
            <person name="Keller J."/>
        </authorList>
    </citation>
    <scope>NUCLEOTIDE SEQUENCE [LARGE SCALE GENOMIC DNA]</scope>
    <source>
        <strain evidence="7 8">SAG 2043</strain>
    </source>
</reference>
<evidence type="ECO:0000256" key="5">
    <source>
        <dbReference type="ARBA" id="ARBA00023136"/>
    </source>
</evidence>
<dbReference type="Pfam" id="PF01554">
    <property type="entry name" value="MatE"/>
    <property type="match status" value="1"/>
</dbReference>
<keyword evidence="8" id="KW-1185">Reference proteome</keyword>
<feature type="transmembrane region" description="Helical" evidence="6">
    <location>
        <begin position="372"/>
        <end position="391"/>
    </location>
</feature>
<feature type="transmembrane region" description="Helical" evidence="6">
    <location>
        <begin position="134"/>
        <end position="156"/>
    </location>
</feature>
<evidence type="ECO:0000256" key="1">
    <source>
        <dbReference type="ARBA" id="ARBA00004141"/>
    </source>
</evidence>
<dbReference type="GO" id="GO:0042910">
    <property type="term" value="F:xenobiotic transmembrane transporter activity"/>
    <property type="evidence" value="ECO:0007669"/>
    <property type="project" value="InterPro"/>
</dbReference>
<feature type="transmembrane region" description="Helical" evidence="6">
    <location>
        <begin position="162"/>
        <end position="182"/>
    </location>
</feature>
<evidence type="ECO:0000313" key="8">
    <source>
        <dbReference type="Proteomes" id="UP001489004"/>
    </source>
</evidence>
<feature type="transmembrane region" description="Helical" evidence="6">
    <location>
        <begin position="279"/>
        <end position="299"/>
    </location>
</feature>
<gene>
    <name evidence="7" type="ORF">WJX72_012538</name>
</gene>
<dbReference type="Proteomes" id="UP001489004">
    <property type="component" value="Unassembled WGS sequence"/>
</dbReference>
<keyword evidence="5 6" id="KW-0472">Membrane</keyword>
<comment type="caution">
    <text evidence="7">The sequence shown here is derived from an EMBL/GenBank/DDBJ whole genome shotgun (WGS) entry which is preliminary data.</text>
</comment>
<dbReference type="PANTHER" id="PTHR42893">
    <property type="entry name" value="PROTEIN DETOXIFICATION 44, CHLOROPLASTIC-RELATED"/>
    <property type="match status" value="1"/>
</dbReference>
<protein>
    <recommendedName>
        <fullName evidence="9">MATE efflux family protein</fullName>
    </recommendedName>
</protein>
<evidence type="ECO:0000256" key="6">
    <source>
        <dbReference type="SAM" id="Phobius"/>
    </source>
</evidence>
<feature type="transmembrane region" description="Helical" evidence="6">
    <location>
        <begin position="348"/>
        <end position="366"/>
    </location>
</feature>
<dbReference type="NCBIfam" id="TIGR00797">
    <property type="entry name" value="matE"/>
    <property type="match status" value="1"/>
</dbReference>
<evidence type="ECO:0008006" key="9">
    <source>
        <dbReference type="Google" id="ProtNLM"/>
    </source>
</evidence>
<dbReference type="InterPro" id="IPR044644">
    <property type="entry name" value="DinF-like"/>
</dbReference>
<feature type="transmembrane region" description="Helical" evidence="6">
    <location>
        <begin position="26"/>
        <end position="46"/>
    </location>
</feature>
<comment type="similarity">
    <text evidence="2">Belongs to the multi antimicrobial extrusion (MATE) (TC 2.A.66.1) family.</text>
</comment>
<keyword evidence="4 6" id="KW-1133">Transmembrane helix</keyword>
<comment type="subcellular location">
    <subcellularLocation>
        <location evidence="1">Membrane</location>
        <topology evidence="1">Multi-pass membrane protein</topology>
    </subcellularLocation>
</comment>
<feature type="transmembrane region" description="Helical" evidence="6">
    <location>
        <begin position="319"/>
        <end position="336"/>
    </location>
</feature>
<dbReference type="PANTHER" id="PTHR42893:SF9">
    <property type="entry name" value="PROTEIN DETOXIFICATION 46, CHLOROPLASTIC"/>
    <property type="match status" value="1"/>
</dbReference>
<dbReference type="EMBL" id="JALJOR010000001">
    <property type="protein sequence ID" value="KAK9830568.1"/>
    <property type="molecule type" value="Genomic_DNA"/>
</dbReference>